<dbReference type="AlphaFoldDB" id="A0A1L4D0V8"/>
<dbReference type="SUPFAM" id="SSF53850">
    <property type="entry name" value="Periplasmic binding protein-like II"/>
    <property type="match status" value="1"/>
</dbReference>
<dbReference type="EMBL" id="CP017834">
    <property type="protein sequence ID" value="APJ03852.1"/>
    <property type="molecule type" value="Genomic_DNA"/>
</dbReference>
<proteinExistence type="inferred from homology"/>
<protein>
    <recommendedName>
        <fullName evidence="5">Solute-binding protein family 3/N-terminal domain-containing protein</fullName>
    </recommendedName>
</protein>
<evidence type="ECO:0000313" key="6">
    <source>
        <dbReference type="EMBL" id="APJ03852.1"/>
    </source>
</evidence>
<organism evidence="6 7">
    <name type="scientific">Silvanigrella aquatica</name>
    <dbReference type="NCBI Taxonomy" id="1915309"/>
    <lineage>
        <taxon>Bacteria</taxon>
        <taxon>Pseudomonadati</taxon>
        <taxon>Bdellovibrionota</taxon>
        <taxon>Oligoflexia</taxon>
        <taxon>Silvanigrellales</taxon>
        <taxon>Silvanigrellaceae</taxon>
        <taxon>Silvanigrella</taxon>
    </lineage>
</organism>
<dbReference type="STRING" id="1915309.AXG55_08010"/>
<dbReference type="OrthoDB" id="5292462at2"/>
<dbReference type="PANTHER" id="PTHR35936:SF17">
    <property type="entry name" value="ARGININE-BINDING EXTRACELLULAR PROTEIN ARTP"/>
    <property type="match status" value="1"/>
</dbReference>
<dbReference type="Pfam" id="PF00497">
    <property type="entry name" value="SBP_bac_3"/>
    <property type="match status" value="1"/>
</dbReference>
<evidence type="ECO:0000256" key="3">
    <source>
        <dbReference type="ARBA" id="ARBA00022729"/>
    </source>
</evidence>
<reference evidence="6 7" key="1">
    <citation type="submission" date="2016-10" db="EMBL/GenBank/DDBJ databases">
        <title>Silvanigrella aquatica sp. nov., isolated from a freshwater lake located in the Black Forest, Germany, description of Silvanigrellaceae fam. nov., Silvanigrellales ord. nov., reclassification of the order Bdellovibrionales in the class Oligoflexia, reclassification of the families Bacteriovoracaceae and Halobacteriovoraceae in the new order Bacteriovoracales ord. nov., and reclassification of the family Pseudobacteriovoracaceae in the order Oligoflexiales.</title>
        <authorList>
            <person name="Hahn M.W."/>
            <person name="Schmidt J."/>
            <person name="Koll U."/>
            <person name="Rohde M."/>
            <person name="Verbag S."/>
            <person name="Pitt A."/>
            <person name="Nakai R."/>
            <person name="Naganuma T."/>
            <person name="Lang E."/>
        </authorList>
    </citation>
    <scope>NUCLEOTIDE SEQUENCE [LARGE SCALE GENOMIC DNA]</scope>
    <source>
        <strain evidence="6 7">MWH-Nonnen-W8red</strain>
    </source>
</reference>
<accession>A0A1L4D0V8</accession>
<comment type="subcellular location">
    <subcellularLocation>
        <location evidence="1">Cell envelope</location>
    </subcellularLocation>
</comment>
<dbReference type="PANTHER" id="PTHR35936">
    <property type="entry name" value="MEMBRANE-BOUND LYTIC MUREIN TRANSGLYCOSYLASE F"/>
    <property type="match status" value="1"/>
</dbReference>
<evidence type="ECO:0000259" key="5">
    <source>
        <dbReference type="SMART" id="SM00062"/>
    </source>
</evidence>
<dbReference type="InterPro" id="IPR001638">
    <property type="entry name" value="Solute-binding_3/MltF_N"/>
</dbReference>
<evidence type="ECO:0000256" key="2">
    <source>
        <dbReference type="ARBA" id="ARBA00010333"/>
    </source>
</evidence>
<dbReference type="SMART" id="SM00062">
    <property type="entry name" value="PBPb"/>
    <property type="match status" value="1"/>
</dbReference>
<dbReference type="Gene3D" id="3.40.190.10">
    <property type="entry name" value="Periplasmic binding protein-like II"/>
    <property type="match status" value="2"/>
</dbReference>
<dbReference type="GO" id="GO:0030313">
    <property type="term" value="C:cell envelope"/>
    <property type="evidence" value="ECO:0007669"/>
    <property type="project" value="UniProtKB-SubCell"/>
</dbReference>
<gene>
    <name evidence="6" type="ORF">AXG55_08010</name>
</gene>
<dbReference type="InterPro" id="IPR018313">
    <property type="entry name" value="SBP_3_CS"/>
</dbReference>
<evidence type="ECO:0000256" key="4">
    <source>
        <dbReference type="RuleBase" id="RU003744"/>
    </source>
</evidence>
<keyword evidence="7" id="KW-1185">Reference proteome</keyword>
<dbReference type="Proteomes" id="UP000184731">
    <property type="component" value="Chromosome"/>
</dbReference>
<dbReference type="KEGG" id="saqi:AXG55_08010"/>
<name>A0A1L4D0V8_9BACT</name>
<dbReference type="PROSITE" id="PS01039">
    <property type="entry name" value="SBP_BACTERIAL_3"/>
    <property type="match status" value="1"/>
</dbReference>
<sequence length="266" mass="29458">MSLKLLIIKNCAVITTLLVVFSKFSFAEDLSLVKTGTFTIAHDDSFAPFGFAEKNSQGKYNNSVGFEIDLLKKVAEKIGLKAEFQPNAWAKVLVSVKVGTADAIATIGINDERKKSYDYSEPYAKYAAILFIPKDKGLSKLSELNGKKLGIQKNHFSVPWIRAQFPKIEQVTFENAKDCFLATLSGKVEGAVADKLVGLYTINQNSELKGKLKFVGDEFASTPVALAFAKGQKVQLRKKFNEALNTFQKSNDSEQIFNKWFGTSDK</sequence>
<dbReference type="RefSeq" id="WP_148697595.1">
    <property type="nucleotide sequence ID" value="NZ_CP017834.1"/>
</dbReference>
<comment type="similarity">
    <text evidence="2 4">Belongs to the bacterial solute-binding protein 3 family.</text>
</comment>
<feature type="domain" description="Solute-binding protein family 3/N-terminal" evidence="5">
    <location>
        <begin position="37"/>
        <end position="264"/>
    </location>
</feature>
<evidence type="ECO:0000256" key="1">
    <source>
        <dbReference type="ARBA" id="ARBA00004196"/>
    </source>
</evidence>
<keyword evidence="3" id="KW-0732">Signal</keyword>
<dbReference type="CDD" id="cd13530">
    <property type="entry name" value="PBP2_peptides_like"/>
    <property type="match status" value="1"/>
</dbReference>
<evidence type="ECO:0000313" key="7">
    <source>
        <dbReference type="Proteomes" id="UP000184731"/>
    </source>
</evidence>